<dbReference type="GO" id="GO:0006357">
    <property type="term" value="P:regulation of transcription by RNA polymerase II"/>
    <property type="evidence" value="ECO:0007669"/>
    <property type="project" value="TreeGrafter"/>
</dbReference>
<dbReference type="Gene3D" id="1.20.58.1880">
    <property type="match status" value="1"/>
</dbReference>
<dbReference type="GO" id="GO:0032991">
    <property type="term" value="C:protein-containing complex"/>
    <property type="evidence" value="ECO:0007669"/>
    <property type="project" value="UniProtKB-ARBA"/>
</dbReference>
<feature type="compositionally biased region" description="Polar residues" evidence="2">
    <location>
        <begin position="1052"/>
        <end position="1072"/>
    </location>
</feature>
<dbReference type="GO" id="GO:0005654">
    <property type="term" value="C:nucleoplasm"/>
    <property type="evidence" value="ECO:0007669"/>
    <property type="project" value="UniProtKB-ARBA"/>
</dbReference>
<proteinExistence type="predicted"/>
<feature type="compositionally biased region" description="Basic and acidic residues" evidence="2">
    <location>
        <begin position="134"/>
        <end position="149"/>
    </location>
</feature>
<feature type="region of interest" description="Disordered" evidence="2">
    <location>
        <begin position="93"/>
        <end position="380"/>
    </location>
</feature>
<feature type="compositionally biased region" description="Low complexity" evidence="2">
    <location>
        <begin position="227"/>
        <end position="244"/>
    </location>
</feature>
<feature type="compositionally biased region" description="Polar residues" evidence="2">
    <location>
        <begin position="350"/>
        <end position="380"/>
    </location>
</feature>
<dbReference type="AlphaFoldDB" id="A0AA38P1D5"/>
<feature type="compositionally biased region" description="Polar residues" evidence="2">
    <location>
        <begin position="1"/>
        <end position="10"/>
    </location>
</feature>
<feature type="region of interest" description="Disordered" evidence="2">
    <location>
        <begin position="408"/>
        <end position="450"/>
    </location>
</feature>
<accession>A0AA38P1D5</accession>
<evidence type="ECO:0000256" key="2">
    <source>
        <dbReference type="SAM" id="MobiDB-lite"/>
    </source>
</evidence>
<feature type="region of interest" description="Disordered" evidence="2">
    <location>
        <begin position="817"/>
        <end position="973"/>
    </location>
</feature>
<dbReference type="Gene3D" id="1.10.10.60">
    <property type="entry name" value="Homeodomain-like"/>
    <property type="match status" value="1"/>
</dbReference>
<keyword evidence="1" id="KW-0175">Coiled coil</keyword>
<dbReference type="InterPro" id="IPR017884">
    <property type="entry name" value="SANT_dom"/>
</dbReference>
<feature type="region of interest" description="Disordered" evidence="2">
    <location>
        <begin position="1"/>
        <end position="81"/>
    </location>
</feature>
<feature type="domain" description="SANT" evidence="3">
    <location>
        <begin position="735"/>
        <end position="785"/>
    </location>
</feature>
<feature type="compositionally biased region" description="Acidic residues" evidence="2">
    <location>
        <begin position="924"/>
        <end position="935"/>
    </location>
</feature>
<dbReference type="GO" id="GO:0000785">
    <property type="term" value="C:chromatin"/>
    <property type="evidence" value="ECO:0007669"/>
    <property type="project" value="TreeGrafter"/>
</dbReference>
<evidence type="ECO:0000256" key="1">
    <source>
        <dbReference type="SAM" id="Coils"/>
    </source>
</evidence>
<dbReference type="SUPFAM" id="SSF46689">
    <property type="entry name" value="Homeodomain-like"/>
    <property type="match status" value="2"/>
</dbReference>
<evidence type="ECO:0000313" key="5">
    <source>
        <dbReference type="Proteomes" id="UP001163846"/>
    </source>
</evidence>
<feature type="compositionally biased region" description="Basic and acidic residues" evidence="2">
    <location>
        <begin position="500"/>
        <end position="512"/>
    </location>
</feature>
<organism evidence="4 5">
    <name type="scientific">Lentinula raphanica</name>
    <dbReference type="NCBI Taxonomy" id="153919"/>
    <lineage>
        <taxon>Eukaryota</taxon>
        <taxon>Fungi</taxon>
        <taxon>Dikarya</taxon>
        <taxon>Basidiomycota</taxon>
        <taxon>Agaricomycotina</taxon>
        <taxon>Agaricomycetes</taxon>
        <taxon>Agaricomycetidae</taxon>
        <taxon>Agaricales</taxon>
        <taxon>Marasmiineae</taxon>
        <taxon>Omphalotaceae</taxon>
        <taxon>Lentinula</taxon>
    </lineage>
</organism>
<dbReference type="PANTHER" id="PTHR13992:SF39">
    <property type="entry name" value="SMRTER, ISOFORM G"/>
    <property type="match status" value="1"/>
</dbReference>
<feature type="compositionally biased region" description="Basic residues" evidence="2">
    <location>
        <begin position="941"/>
        <end position="952"/>
    </location>
</feature>
<dbReference type="PANTHER" id="PTHR13992">
    <property type="entry name" value="NUCLEAR RECEPTOR CO-REPRESSOR RELATED NCOR"/>
    <property type="match status" value="1"/>
</dbReference>
<feature type="compositionally biased region" description="Basic and acidic residues" evidence="2">
    <location>
        <begin position="335"/>
        <end position="349"/>
    </location>
</feature>
<evidence type="ECO:0000259" key="3">
    <source>
        <dbReference type="PROSITE" id="PS51293"/>
    </source>
</evidence>
<feature type="compositionally biased region" description="Basic residues" evidence="2">
    <location>
        <begin position="213"/>
        <end position="226"/>
    </location>
</feature>
<comment type="caution">
    <text evidence="4">The sequence shown here is derived from an EMBL/GenBank/DDBJ whole genome shotgun (WGS) entry which is preliminary data.</text>
</comment>
<name>A0AA38P1D5_9AGAR</name>
<protein>
    <recommendedName>
        <fullName evidence="3">SANT domain-containing protein</fullName>
    </recommendedName>
</protein>
<dbReference type="EMBL" id="MU806544">
    <property type="protein sequence ID" value="KAJ3834351.1"/>
    <property type="molecule type" value="Genomic_DNA"/>
</dbReference>
<sequence>MGNNYDSRPTSIPAGANLPRRPLHDHERVRPASPPLEPRRMNRSPVHDNQAPRYQTYRNSDPYRDYQRAPSPGVYDRYRDVSVGVTWNKSTTWYHPRDYYDSNQGPSSKDHSRRDSNGSTSSRTFEPWKNSHGIPDRERRTSKDYRSSPERFPATEYPIRGHERIMYSTKAPASPYNQRRSFPKEYPSPERVGYIPSSFRPPANPYSAETLRKPRSPLRSPRRYRSRTPSSSRAYSRSPSSSRSSRSHSRSRSPPDRRYRLSAREFEPDASNSGTNARFRDFHDSFTNRQSSRIPTGPRRSTVAVRAPSPGPGPSKEKARSRSSSQSSIASSRETSVKPRPFDPDDDKNFSVTTDTKASDSPSSKDAPNASLLNQLPTGYSVGSASELLNVLRSSNIVGNLDTDVGAAVQQDPTINEPAVDAPRTETLAPSRHSSPEMEPDPSIQSQSSNPLLEAPTASVIPIDPVATLHEVDPDPPRDPVMTTPRDPVADPPSQDETDIPPRDIPDYKLDDIPNISDAPTVREAVRVVVMRRLLADRQTRNERVEPVLMSNLALSESKEPAQKQDIHTLMTEMTHPDGDRVRTRLESANKLQQSLAETFKRRQDDLKNKVQRLTDEYISLHDKWKLHCAMLDRQTKARSEARLADTAANSAAPPMTGRTTRRSAATLGDAVRSDLEMEQIIASIGSNEATDPNQLCIRNVAVIPDMISVVRGKLDFVYDDNNLRVEDPISYYAPQTDDWTEEEKQIFIDKFTIFPKQFGAISRFLPNKSTAQCVDFYYLHKNVDIDFKNIVSKNAPGRRGGRRRTAKRKANALLADIRKHDAEVSSSASTSGRGGKGRQRRAVPTTAAALSSAAFVPSIAPEPRKPSSRRATAHLEGTPTTATPTPEPEARPKRRRVPTSRASLAASQKEPSEEIQVQPEPETNPEPEPELESEIEPRPTKKARRGGRRVKSAAMVSDDLNEEKSTPPPMINHEIADPAYIARQKVNSDWSEAEKDLFLELLNQHGFDSLKLAAGMGSKTITQCSDYYQANEVPLGFRKIAETALKRISEASGSNGKSRARSAQTATTSHATFIPGGPPFPDMSTFFSHPGFSRYTTGVSPYGAPTQTSVPVPPIYPGQAYPVPNFGYPAPPGSATSPATGFPSNATPYAGRSYISYPFPYQVYQVRILHPPIPLRRNLSIQDILNLC</sequence>
<dbReference type="Proteomes" id="UP001163846">
    <property type="component" value="Unassembled WGS sequence"/>
</dbReference>
<feature type="compositionally biased region" description="Basic and acidic residues" evidence="2">
    <location>
        <begin position="253"/>
        <end position="267"/>
    </location>
</feature>
<feature type="compositionally biased region" description="Low complexity" evidence="2">
    <location>
        <begin position="322"/>
        <end position="334"/>
    </location>
</feature>
<evidence type="ECO:0000313" key="4">
    <source>
        <dbReference type="EMBL" id="KAJ3834351.1"/>
    </source>
</evidence>
<reference evidence="4" key="1">
    <citation type="submission" date="2022-08" db="EMBL/GenBank/DDBJ databases">
        <authorList>
            <consortium name="DOE Joint Genome Institute"/>
            <person name="Min B."/>
            <person name="Riley R."/>
            <person name="Sierra-Patev S."/>
            <person name="Naranjo-Ortiz M."/>
            <person name="Looney B."/>
            <person name="Konkel Z."/>
            <person name="Slot J.C."/>
            <person name="Sakamoto Y."/>
            <person name="Steenwyk J.L."/>
            <person name="Rokas A."/>
            <person name="Carro J."/>
            <person name="Camarero S."/>
            <person name="Ferreira P."/>
            <person name="Molpeceres G."/>
            <person name="Ruiz-Duenas F.J."/>
            <person name="Serrano A."/>
            <person name="Henrissat B."/>
            <person name="Drula E."/>
            <person name="Hughes K.W."/>
            <person name="Mata J.L."/>
            <person name="Ishikawa N.K."/>
            <person name="Vargas-Isla R."/>
            <person name="Ushijima S."/>
            <person name="Smith C.A."/>
            <person name="Ahrendt S."/>
            <person name="Andreopoulos W."/>
            <person name="He G."/>
            <person name="Labutti K."/>
            <person name="Lipzen A."/>
            <person name="Ng V."/>
            <person name="Sandor L."/>
            <person name="Barry K."/>
            <person name="Martinez A.T."/>
            <person name="Xiao Y."/>
            <person name="Gibbons J.G."/>
            <person name="Terashima K."/>
            <person name="Hibbett D.S."/>
            <person name="Grigoriev I.V."/>
        </authorList>
    </citation>
    <scope>NUCLEOTIDE SEQUENCE</scope>
    <source>
        <strain evidence="4">TFB9207</strain>
    </source>
</reference>
<dbReference type="SMART" id="SM00717">
    <property type="entry name" value="SANT"/>
    <property type="match status" value="2"/>
</dbReference>
<dbReference type="PROSITE" id="PS51293">
    <property type="entry name" value="SANT"/>
    <property type="match status" value="1"/>
</dbReference>
<dbReference type="InterPro" id="IPR009057">
    <property type="entry name" value="Homeodomain-like_sf"/>
</dbReference>
<feature type="coiled-coil region" evidence="1">
    <location>
        <begin position="597"/>
        <end position="624"/>
    </location>
</feature>
<gene>
    <name evidence="4" type="ORF">F5878DRAFT_630726</name>
</gene>
<dbReference type="InterPro" id="IPR001005">
    <property type="entry name" value="SANT/Myb"/>
</dbReference>
<feature type="region of interest" description="Disordered" evidence="2">
    <location>
        <begin position="644"/>
        <end position="663"/>
    </location>
</feature>
<keyword evidence="5" id="KW-1185">Reference proteome</keyword>
<feature type="region of interest" description="Disordered" evidence="2">
    <location>
        <begin position="1051"/>
        <end position="1075"/>
    </location>
</feature>
<dbReference type="CDD" id="cd00167">
    <property type="entry name" value="SANT"/>
    <property type="match status" value="2"/>
</dbReference>
<dbReference type="Pfam" id="PF00249">
    <property type="entry name" value="Myb_DNA-binding"/>
    <property type="match status" value="1"/>
</dbReference>
<dbReference type="InterPro" id="IPR051571">
    <property type="entry name" value="N-CoR_corepressor"/>
</dbReference>
<feature type="region of interest" description="Disordered" evidence="2">
    <location>
        <begin position="468"/>
        <end position="514"/>
    </location>
</feature>